<dbReference type="SMART" id="SM00547">
    <property type="entry name" value="ZnF_RBZ"/>
    <property type="match status" value="1"/>
</dbReference>
<name>A0ABN8PUA1_9CNID</name>
<evidence type="ECO:0000313" key="12">
    <source>
        <dbReference type="Proteomes" id="UP001159405"/>
    </source>
</evidence>
<evidence type="ECO:0000256" key="6">
    <source>
        <dbReference type="ARBA" id="ARBA00023163"/>
    </source>
</evidence>
<evidence type="ECO:0000256" key="2">
    <source>
        <dbReference type="ARBA" id="ARBA00022723"/>
    </source>
</evidence>
<keyword evidence="3 8" id="KW-0863">Zinc-finger</keyword>
<reference evidence="11 12" key="1">
    <citation type="submission" date="2022-05" db="EMBL/GenBank/DDBJ databases">
        <authorList>
            <consortium name="Genoscope - CEA"/>
            <person name="William W."/>
        </authorList>
    </citation>
    <scope>NUCLEOTIDE SEQUENCE [LARGE SCALE GENOMIC DNA]</scope>
</reference>
<evidence type="ECO:0000256" key="5">
    <source>
        <dbReference type="ARBA" id="ARBA00023015"/>
    </source>
</evidence>
<dbReference type="SUPFAM" id="SSF90209">
    <property type="entry name" value="Ran binding protein zinc finger-like"/>
    <property type="match status" value="1"/>
</dbReference>
<dbReference type="PROSITE" id="PS50199">
    <property type="entry name" value="ZF_RANBP2_2"/>
    <property type="match status" value="1"/>
</dbReference>
<keyword evidence="7" id="KW-0539">Nucleus</keyword>
<feature type="compositionally biased region" description="Polar residues" evidence="9">
    <location>
        <begin position="153"/>
        <end position="166"/>
    </location>
</feature>
<feature type="domain" description="RanBP2-type" evidence="10">
    <location>
        <begin position="18"/>
        <end position="51"/>
    </location>
</feature>
<dbReference type="PANTHER" id="PTHR12920:SF4">
    <property type="entry name" value="GEO03726P1"/>
    <property type="match status" value="1"/>
</dbReference>
<comment type="caution">
    <text evidence="11">The sequence shown here is derived from an EMBL/GenBank/DDBJ whole genome shotgun (WGS) entry which is preliminary data.</text>
</comment>
<dbReference type="PANTHER" id="PTHR12920">
    <property type="entry name" value="RYBP AND YAF2-RELATED"/>
    <property type="match status" value="1"/>
</dbReference>
<dbReference type="Proteomes" id="UP001159405">
    <property type="component" value="Unassembled WGS sequence"/>
</dbReference>
<dbReference type="EMBL" id="CALNXK010000090">
    <property type="protein sequence ID" value="CAH3150887.1"/>
    <property type="molecule type" value="Genomic_DNA"/>
</dbReference>
<evidence type="ECO:0000256" key="9">
    <source>
        <dbReference type="SAM" id="MobiDB-lite"/>
    </source>
</evidence>
<evidence type="ECO:0000259" key="10">
    <source>
        <dbReference type="PROSITE" id="PS50199"/>
    </source>
</evidence>
<organism evidence="11 12">
    <name type="scientific">Porites lobata</name>
    <dbReference type="NCBI Taxonomy" id="104759"/>
    <lineage>
        <taxon>Eukaryota</taxon>
        <taxon>Metazoa</taxon>
        <taxon>Cnidaria</taxon>
        <taxon>Anthozoa</taxon>
        <taxon>Hexacorallia</taxon>
        <taxon>Scleractinia</taxon>
        <taxon>Fungiina</taxon>
        <taxon>Poritidae</taxon>
        <taxon>Porites</taxon>
    </lineage>
</organism>
<keyword evidence="6" id="KW-0804">Transcription</keyword>
<evidence type="ECO:0000256" key="7">
    <source>
        <dbReference type="ARBA" id="ARBA00023242"/>
    </source>
</evidence>
<dbReference type="Gene3D" id="4.10.1060.10">
    <property type="entry name" value="Zinc finger, RanBP2-type"/>
    <property type="match status" value="1"/>
</dbReference>
<dbReference type="Pfam" id="PF17219">
    <property type="entry name" value="YAF2_RYBP"/>
    <property type="match status" value="1"/>
</dbReference>
<feature type="region of interest" description="Disordered" evidence="9">
    <location>
        <begin position="123"/>
        <end position="166"/>
    </location>
</feature>
<dbReference type="PROSITE" id="PS01358">
    <property type="entry name" value="ZF_RANBP2_1"/>
    <property type="match status" value="1"/>
</dbReference>
<evidence type="ECO:0000313" key="11">
    <source>
        <dbReference type="EMBL" id="CAH3150887.1"/>
    </source>
</evidence>
<sequence>MEEQLDKKSPVKIRKVLRPGMDENYWDCSVCTYRNGAEAFKCAMCDVRKGTSTRKPKLNSQLVAQQVAQQFVTSPPPLKKVMTKKPFKKCRPKLKNVDRSSAQHMAVTVGNITVIITDYKLLKPENSPSMTPERNSPAPTSEDNADPGPSLGTEHSNGVSNQEGSS</sequence>
<protein>
    <recommendedName>
        <fullName evidence="10">RanBP2-type domain-containing protein</fullName>
    </recommendedName>
</protein>
<dbReference type="InterPro" id="IPR039958">
    <property type="entry name" value="RYBP/YAF2"/>
</dbReference>
<keyword evidence="2" id="KW-0479">Metal-binding</keyword>
<accession>A0ABN8PUA1</accession>
<dbReference type="InterPro" id="IPR033774">
    <property type="entry name" value="YAF2_RYBP"/>
</dbReference>
<comment type="subcellular location">
    <subcellularLocation>
        <location evidence="1">Nucleus</location>
    </subcellularLocation>
</comment>
<proteinExistence type="predicted"/>
<keyword evidence="4" id="KW-0862">Zinc</keyword>
<evidence type="ECO:0000256" key="4">
    <source>
        <dbReference type="ARBA" id="ARBA00022833"/>
    </source>
</evidence>
<feature type="compositionally biased region" description="Polar residues" evidence="9">
    <location>
        <begin position="126"/>
        <end position="142"/>
    </location>
</feature>
<evidence type="ECO:0000256" key="1">
    <source>
        <dbReference type="ARBA" id="ARBA00004123"/>
    </source>
</evidence>
<keyword evidence="5" id="KW-0805">Transcription regulation</keyword>
<dbReference type="Pfam" id="PF00641">
    <property type="entry name" value="Zn_ribbon_RanBP"/>
    <property type="match status" value="1"/>
</dbReference>
<dbReference type="InterPro" id="IPR036443">
    <property type="entry name" value="Znf_RanBP2_sf"/>
</dbReference>
<dbReference type="InterPro" id="IPR001876">
    <property type="entry name" value="Znf_RanBP2"/>
</dbReference>
<evidence type="ECO:0000256" key="8">
    <source>
        <dbReference type="PROSITE-ProRule" id="PRU00322"/>
    </source>
</evidence>
<gene>
    <name evidence="11" type="ORF">PLOB_00048319</name>
</gene>
<keyword evidence="12" id="KW-1185">Reference proteome</keyword>
<evidence type="ECO:0000256" key="3">
    <source>
        <dbReference type="ARBA" id="ARBA00022771"/>
    </source>
</evidence>